<reference evidence="2 3" key="1">
    <citation type="journal article" date="2014" name="Agronomy (Basel)">
        <title>A Draft Genome Sequence for Ensete ventricosum, the Drought-Tolerant Tree Against Hunger.</title>
        <authorList>
            <person name="Harrison J."/>
            <person name="Moore K.A."/>
            <person name="Paszkiewicz K."/>
            <person name="Jones T."/>
            <person name="Grant M."/>
            <person name="Ambacheew D."/>
            <person name="Muzemil S."/>
            <person name="Studholme D.J."/>
        </authorList>
    </citation>
    <scope>NUCLEOTIDE SEQUENCE [LARGE SCALE GENOMIC DNA]</scope>
</reference>
<evidence type="ECO:0000313" key="3">
    <source>
        <dbReference type="Proteomes" id="UP000287651"/>
    </source>
</evidence>
<dbReference type="AlphaFoldDB" id="A0A426XU61"/>
<protein>
    <submittedName>
        <fullName evidence="2">Uncharacterized protein</fullName>
    </submittedName>
</protein>
<feature type="region of interest" description="Disordered" evidence="1">
    <location>
        <begin position="26"/>
        <end position="69"/>
    </location>
</feature>
<organism evidence="2 3">
    <name type="scientific">Ensete ventricosum</name>
    <name type="common">Abyssinian banana</name>
    <name type="synonym">Musa ensete</name>
    <dbReference type="NCBI Taxonomy" id="4639"/>
    <lineage>
        <taxon>Eukaryota</taxon>
        <taxon>Viridiplantae</taxon>
        <taxon>Streptophyta</taxon>
        <taxon>Embryophyta</taxon>
        <taxon>Tracheophyta</taxon>
        <taxon>Spermatophyta</taxon>
        <taxon>Magnoliopsida</taxon>
        <taxon>Liliopsida</taxon>
        <taxon>Zingiberales</taxon>
        <taxon>Musaceae</taxon>
        <taxon>Ensete</taxon>
    </lineage>
</organism>
<gene>
    <name evidence="2" type="ORF">B296_00041052</name>
</gene>
<comment type="caution">
    <text evidence="2">The sequence shown here is derived from an EMBL/GenBank/DDBJ whole genome shotgun (WGS) entry which is preliminary data.</text>
</comment>
<evidence type="ECO:0000256" key="1">
    <source>
        <dbReference type="SAM" id="MobiDB-lite"/>
    </source>
</evidence>
<proteinExistence type="predicted"/>
<sequence>MTPPPPVTPELTRTRPLAMARLMDEERGRAALPSKDDEEAFRTPTSEESKLPSVAPSCPPAPRKTRRRALQCKRKLWAGPESVAVVEGQLLGKKRRVSITAD</sequence>
<dbReference type="EMBL" id="AMZH03017434">
    <property type="protein sequence ID" value="RRT43010.1"/>
    <property type="molecule type" value="Genomic_DNA"/>
</dbReference>
<accession>A0A426XU61</accession>
<name>A0A426XU61_ENSVE</name>
<dbReference type="Proteomes" id="UP000287651">
    <property type="component" value="Unassembled WGS sequence"/>
</dbReference>
<evidence type="ECO:0000313" key="2">
    <source>
        <dbReference type="EMBL" id="RRT43010.1"/>
    </source>
</evidence>